<evidence type="ECO:0000256" key="1">
    <source>
        <dbReference type="ARBA" id="ARBA00023002"/>
    </source>
</evidence>
<evidence type="ECO:0000313" key="3">
    <source>
        <dbReference type="EMBL" id="GAA0942466.1"/>
    </source>
</evidence>
<dbReference type="Gene3D" id="3.40.309.10">
    <property type="entry name" value="Aldehyde Dehydrogenase, Chain A, domain 2"/>
    <property type="match status" value="1"/>
</dbReference>
<dbReference type="RefSeq" id="WP_343942857.1">
    <property type="nucleotide sequence ID" value="NZ_BAAAHP010000108.1"/>
</dbReference>
<dbReference type="InterPro" id="IPR016161">
    <property type="entry name" value="Ald_DH/histidinol_DH"/>
</dbReference>
<dbReference type="Gene3D" id="3.40.605.10">
    <property type="entry name" value="Aldehyde Dehydrogenase, Chain A, domain 1"/>
    <property type="match status" value="1"/>
</dbReference>
<dbReference type="InterPro" id="IPR016162">
    <property type="entry name" value="Ald_DH_N"/>
</dbReference>
<comment type="caution">
    <text evidence="3">The sequence shown here is derived from an EMBL/GenBank/DDBJ whole genome shotgun (WGS) entry which is preliminary data.</text>
</comment>
<gene>
    <name evidence="3" type="ORF">GCM10009559_38610</name>
</gene>
<keyword evidence="4" id="KW-1185">Reference proteome</keyword>
<reference evidence="4" key="1">
    <citation type="journal article" date="2019" name="Int. J. Syst. Evol. Microbiol.">
        <title>The Global Catalogue of Microorganisms (GCM) 10K type strain sequencing project: providing services to taxonomists for standard genome sequencing and annotation.</title>
        <authorList>
            <consortium name="The Broad Institute Genomics Platform"/>
            <consortium name="The Broad Institute Genome Sequencing Center for Infectious Disease"/>
            <person name="Wu L."/>
            <person name="Ma J."/>
        </authorList>
    </citation>
    <scope>NUCLEOTIDE SEQUENCE [LARGE SCALE GENOMIC DNA]</scope>
    <source>
        <strain evidence="4">JCM 11117</strain>
    </source>
</reference>
<dbReference type="InterPro" id="IPR016163">
    <property type="entry name" value="Ald_DH_C"/>
</dbReference>
<dbReference type="PANTHER" id="PTHR43353">
    <property type="entry name" value="SUCCINATE-SEMIALDEHYDE DEHYDROGENASE, MITOCHONDRIAL"/>
    <property type="match status" value="1"/>
</dbReference>
<dbReference type="EMBL" id="BAAAHP010000108">
    <property type="protein sequence ID" value="GAA0942466.1"/>
    <property type="molecule type" value="Genomic_DNA"/>
</dbReference>
<protein>
    <submittedName>
        <fullName evidence="3">Aldehyde dehydrogenase family protein</fullName>
    </submittedName>
</protein>
<dbReference type="Proteomes" id="UP001499967">
    <property type="component" value="Unassembled WGS sequence"/>
</dbReference>
<sequence>MTVFSPARARHLVGGEWLAHGDLAASHDPATDEQLGVFHDGGAEVARAAIDAAAGAFARGRWRTDHELRARVLWELADALDRNAERLATALTLENGKPIGQATGEVTRSAGKLRYHAGLALTDLGTAARSPTGSVSMLVKEPVGPAGVIVPWNSPVILAIRSLAPALAAGCTAVVKMPAQTALTGVLLAEVLAGVPALPPGVLNVVTESGDGAARELVADPRIAVVSYTGSTAVGAQIMAAAGARLKRVSLELGGKTPMIVCADADLDVAVPALVAGVTRFAGQFCMAGSRILVQRPIADELCVRLRDALAATVLGPGIEPATQLGPLIDHAAVRRVEGFIARADGAEPLLRGGPTPGLGSFFRPALLAVQDLGSPLVQEEVFGPVATVELFDDEDDAVHRAGATRYGLAASVWTRDGARAQRLAAALPAGTVWINDWARIVDRFEEGGYKHSGLGRLGGPGGLAEFQEVKHVYLAP</sequence>
<evidence type="ECO:0000313" key="4">
    <source>
        <dbReference type="Proteomes" id="UP001499967"/>
    </source>
</evidence>
<dbReference type="InterPro" id="IPR050740">
    <property type="entry name" value="Aldehyde_DH_Superfamily"/>
</dbReference>
<dbReference type="InterPro" id="IPR015590">
    <property type="entry name" value="Aldehyde_DH_dom"/>
</dbReference>
<organism evidence="3 4">
    <name type="scientific">Pseudonocardia zijingensis</name>
    <dbReference type="NCBI Taxonomy" id="153376"/>
    <lineage>
        <taxon>Bacteria</taxon>
        <taxon>Bacillati</taxon>
        <taxon>Actinomycetota</taxon>
        <taxon>Actinomycetes</taxon>
        <taxon>Pseudonocardiales</taxon>
        <taxon>Pseudonocardiaceae</taxon>
        <taxon>Pseudonocardia</taxon>
    </lineage>
</organism>
<keyword evidence="1" id="KW-0560">Oxidoreductase</keyword>
<accession>A0ABP4AWX9</accession>
<name>A0ABP4AWX9_9PSEU</name>
<dbReference type="PANTHER" id="PTHR43353:SF5">
    <property type="entry name" value="SUCCINATE-SEMIALDEHYDE DEHYDROGENASE, MITOCHONDRIAL"/>
    <property type="match status" value="1"/>
</dbReference>
<evidence type="ECO:0000259" key="2">
    <source>
        <dbReference type="Pfam" id="PF00171"/>
    </source>
</evidence>
<proteinExistence type="predicted"/>
<feature type="domain" description="Aldehyde dehydrogenase" evidence="2">
    <location>
        <begin position="24"/>
        <end position="473"/>
    </location>
</feature>
<dbReference type="SUPFAM" id="SSF53720">
    <property type="entry name" value="ALDH-like"/>
    <property type="match status" value="1"/>
</dbReference>
<dbReference type="Pfam" id="PF00171">
    <property type="entry name" value="Aldedh"/>
    <property type="match status" value="1"/>
</dbReference>